<dbReference type="PANTHER" id="PTHR46481:SF10">
    <property type="entry name" value="ZINC FINGER BED DOMAIN-CONTAINING PROTEIN 39"/>
    <property type="match status" value="1"/>
</dbReference>
<proteinExistence type="predicted"/>
<keyword evidence="4" id="KW-0862">Zinc</keyword>
<feature type="non-terminal residue" evidence="7">
    <location>
        <position position="214"/>
    </location>
</feature>
<dbReference type="SUPFAM" id="SSF140996">
    <property type="entry name" value="Hermes dimerisation domain"/>
    <property type="match status" value="1"/>
</dbReference>
<feature type="compositionally biased region" description="Polar residues" evidence="6">
    <location>
        <begin position="1"/>
        <end position="11"/>
    </location>
</feature>
<evidence type="ECO:0000256" key="6">
    <source>
        <dbReference type="SAM" id="MobiDB-lite"/>
    </source>
</evidence>
<evidence type="ECO:0000256" key="2">
    <source>
        <dbReference type="ARBA" id="ARBA00022723"/>
    </source>
</evidence>
<evidence type="ECO:0000256" key="5">
    <source>
        <dbReference type="ARBA" id="ARBA00023242"/>
    </source>
</evidence>
<keyword evidence="8" id="KW-1185">Reference proteome</keyword>
<gene>
    <name evidence="7" type="ORF">GMARGA_LOCUS12020</name>
</gene>
<dbReference type="EMBL" id="CAJVQB010007219">
    <property type="protein sequence ID" value="CAG8699329.1"/>
    <property type="molecule type" value="Genomic_DNA"/>
</dbReference>
<feature type="region of interest" description="Disordered" evidence="6">
    <location>
        <begin position="1"/>
        <end position="70"/>
    </location>
</feature>
<evidence type="ECO:0000256" key="3">
    <source>
        <dbReference type="ARBA" id="ARBA00022771"/>
    </source>
</evidence>
<organism evidence="7 8">
    <name type="scientific">Gigaspora margarita</name>
    <dbReference type="NCBI Taxonomy" id="4874"/>
    <lineage>
        <taxon>Eukaryota</taxon>
        <taxon>Fungi</taxon>
        <taxon>Fungi incertae sedis</taxon>
        <taxon>Mucoromycota</taxon>
        <taxon>Glomeromycotina</taxon>
        <taxon>Glomeromycetes</taxon>
        <taxon>Diversisporales</taxon>
        <taxon>Gigasporaceae</taxon>
        <taxon>Gigaspora</taxon>
    </lineage>
</organism>
<evidence type="ECO:0000313" key="7">
    <source>
        <dbReference type="EMBL" id="CAG8699329.1"/>
    </source>
</evidence>
<accession>A0ABN7V0B7</accession>
<evidence type="ECO:0000256" key="1">
    <source>
        <dbReference type="ARBA" id="ARBA00004123"/>
    </source>
</evidence>
<evidence type="ECO:0000256" key="4">
    <source>
        <dbReference type="ARBA" id="ARBA00022833"/>
    </source>
</evidence>
<comment type="subcellular location">
    <subcellularLocation>
        <location evidence="1">Nucleus</location>
    </subcellularLocation>
</comment>
<sequence>MSSKKLPSDSDSNSLENELEQQELKKEQITSTIQAKSHEKKASTYSKRQKCNIENSESETEASTSVVTTKSAKSSVMQHKLLGRKKAACREYQVIKNEKKCGHIIDTEGSTSNMKHHLLNVYGLTNSGPISHYSNQMRIDDSFQIVSCNNTKRIASINKALTKFIILDNQPLSIIYSESFIDFVKSLDPYYELPSDLKLKEYIYQAFNWMQDYI</sequence>
<dbReference type="InterPro" id="IPR052035">
    <property type="entry name" value="ZnF_BED_domain_contain"/>
</dbReference>
<keyword evidence="2" id="KW-0479">Metal-binding</keyword>
<comment type="caution">
    <text evidence="7">The sequence shown here is derived from an EMBL/GenBank/DDBJ whole genome shotgun (WGS) entry which is preliminary data.</text>
</comment>
<evidence type="ECO:0000313" key="8">
    <source>
        <dbReference type="Proteomes" id="UP000789901"/>
    </source>
</evidence>
<name>A0ABN7V0B7_GIGMA</name>
<keyword evidence="5" id="KW-0539">Nucleus</keyword>
<dbReference type="Proteomes" id="UP000789901">
    <property type="component" value="Unassembled WGS sequence"/>
</dbReference>
<keyword evidence="3" id="KW-0863">Zinc-finger</keyword>
<feature type="compositionally biased region" description="Low complexity" evidence="6">
    <location>
        <begin position="61"/>
        <end position="70"/>
    </location>
</feature>
<dbReference type="PANTHER" id="PTHR46481">
    <property type="entry name" value="ZINC FINGER BED DOMAIN-CONTAINING PROTEIN 4"/>
    <property type="match status" value="1"/>
</dbReference>
<protein>
    <submittedName>
        <fullName evidence="7">31433_t:CDS:1</fullName>
    </submittedName>
</protein>
<reference evidence="7 8" key="1">
    <citation type="submission" date="2021-06" db="EMBL/GenBank/DDBJ databases">
        <authorList>
            <person name="Kallberg Y."/>
            <person name="Tangrot J."/>
            <person name="Rosling A."/>
        </authorList>
    </citation>
    <scope>NUCLEOTIDE SEQUENCE [LARGE SCALE GENOMIC DNA]</scope>
    <source>
        <strain evidence="7 8">120-4 pot B 10/14</strain>
    </source>
</reference>